<feature type="domain" description="Antitoxin FitA-like ribbon-helix-helix" evidence="1">
    <location>
        <begin position="5"/>
        <end position="41"/>
    </location>
</feature>
<evidence type="ECO:0000259" key="1">
    <source>
        <dbReference type="Pfam" id="PF22513"/>
    </source>
</evidence>
<protein>
    <submittedName>
        <fullName evidence="2">Arc family DNA binding domain-containing protein</fullName>
    </submittedName>
</protein>
<proteinExistence type="predicted"/>
<keyword evidence="3" id="KW-1185">Reference proteome</keyword>
<comment type="caution">
    <text evidence="2">The sequence shown here is derived from an EMBL/GenBank/DDBJ whole genome shotgun (WGS) entry which is preliminary data.</text>
</comment>
<sequence>MKKTATITLRLDQDLLRSLKIRAIMNDRSANGEISAILKNVLETKKAPEQGLENRSDASDSE</sequence>
<dbReference type="SUPFAM" id="SSF47598">
    <property type="entry name" value="Ribbon-helix-helix"/>
    <property type="match status" value="1"/>
</dbReference>
<dbReference type="InterPro" id="IPR053853">
    <property type="entry name" value="FitA-like_RHH"/>
</dbReference>
<dbReference type="InterPro" id="IPR010985">
    <property type="entry name" value="Ribbon_hlx_hlx"/>
</dbReference>
<reference evidence="2 3" key="1">
    <citation type="journal article" date="2020" name="Int. J. Syst. Evol. Microbiol.">
        <title>Novel acetic acid bacteria from cider fermentations: Acetobacter conturbans sp. nov. and Acetobacter fallax sp. nov.</title>
        <authorList>
            <person name="Sombolestani A.S."/>
            <person name="Cleenwerck I."/>
            <person name="Cnockaert M."/>
            <person name="Borremans W."/>
            <person name="Wieme A.D."/>
            <person name="De Vuyst L."/>
            <person name="Vandamme P."/>
        </authorList>
    </citation>
    <scope>NUCLEOTIDE SEQUENCE [LARGE SCALE GENOMIC DNA]</scope>
    <source>
        <strain evidence="2 3">LMG 23848</strain>
    </source>
</reference>
<dbReference type="EMBL" id="WOTE01000003">
    <property type="protein sequence ID" value="NHO39482.1"/>
    <property type="molecule type" value="Genomic_DNA"/>
</dbReference>
<dbReference type="InterPro" id="IPR013321">
    <property type="entry name" value="Arc_rbn_hlx_hlx"/>
</dbReference>
<organism evidence="2 3">
    <name type="scientific">Acetobacter ghanensis</name>
    <dbReference type="NCBI Taxonomy" id="431306"/>
    <lineage>
        <taxon>Bacteria</taxon>
        <taxon>Pseudomonadati</taxon>
        <taxon>Pseudomonadota</taxon>
        <taxon>Alphaproteobacteria</taxon>
        <taxon>Acetobacterales</taxon>
        <taxon>Acetobacteraceae</taxon>
        <taxon>Acetobacter</taxon>
    </lineage>
</organism>
<dbReference type="Pfam" id="PF22513">
    <property type="entry name" value="FitA-like_RHH"/>
    <property type="match status" value="1"/>
</dbReference>
<accession>A0ABX0KKD0</accession>
<dbReference type="RefSeq" id="WP_059023129.1">
    <property type="nucleotide sequence ID" value="NZ_LN609302.1"/>
</dbReference>
<dbReference type="Gene3D" id="1.10.1220.10">
    <property type="entry name" value="Met repressor-like"/>
    <property type="match status" value="1"/>
</dbReference>
<evidence type="ECO:0000313" key="3">
    <source>
        <dbReference type="Proteomes" id="UP000657200"/>
    </source>
</evidence>
<gene>
    <name evidence="2" type="ORF">GOB80_07235</name>
</gene>
<dbReference type="Proteomes" id="UP000657200">
    <property type="component" value="Unassembled WGS sequence"/>
</dbReference>
<name>A0ABX0KKD0_9PROT</name>
<evidence type="ECO:0000313" key="2">
    <source>
        <dbReference type="EMBL" id="NHO39482.1"/>
    </source>
</evidence>